<dbReference type="EMBL" id="BK032577">
    <property type="protein sequence ID" value="DAF49160.1"/>
    <property type="molecule type" value="Genomic_DNA"/>
</dbReference>
<name>A0A8S5SDZ5_9CAUD</name>
<reference evidence="1" key="1">
    <citation type="journal article" date="2021" name="Proc. Natl. Acad. Sci. U.S.A.">
        <title>A Catalog of Tens of Thousands of Viruses from Human Metagenomes Reveals Hidden Associations with Chronic Diseases.</title>
        <authorList>
            <person name="Tisza M.J."/>
            <person name="Buck C.B."/>
        </authorList>
    </citation>
    <scope>NUCLEOTIDE SEQUENCE</scope>
    <source>
        <strain evidence="1">Ctnpt50</strain>
    </source>
</reference>
<protein>
    <submittedName>
        <fullName evidence="1">Uncharacterized protein</fullName>
    </submittedName>
</protein>
<organism evidence="1">
    <name type="scientific">Siphoviridae sp. ctnpt50</name>
    <dbReference type="NCBI Taxonomy" id="2827941"/>
    <lineage>
        <taxon>Viruses</taxon>
        <taxon>Duplodnaviria</taxon>
        <taxon>Heunggongvirae</taxon>
        <taxon>Uroviricota</taxon>
        <taxon>Caudoviricetes</taxon>
    </lineage>
</organism>
<evidence type="ECO:0000313" key="1">
    <source>
        <dbReference type="EMBL" id="DAF49160.1"/>
    </source>
</evidence>
<accession>A0A8S5SDZ5</accession>
<sequence length="118" mass="14566">MFIIYQIHEMSGEYEDCRDTIVGSYLRKDRAEEVIKTLRDKEDRRRACAIKCRECPVQDYNRYYDRNFRSVINEYCEDFEEEHELDYGEEQLFCKNEYYSYSAYDDAYYEIQEVEVEE</sequence>
<proteinExistence type="predicted"/>